<dbReference type="AlphaFoldDB" id="A0A165B4W5"/>
<dbReference type="SUPFAM" id="SSF63829">
    <property type="entry name" value="Calcium-dependent phosphotriesterase"/>
    <property type="match status" value="1"/>
</dbReference>
<protein>
    <submittedName>
        <fullName evidence="2">D-lactonohydrolase-like protein</fullName>
    </submittedName>
</protein>
<dbReference type="InterPro" id="IPR011042">
    <property type="entry name" value="6-blade_b-propeller_TolB-like"/>
</dbReference>
<dbReference type="GeneID" id="63823019"/>
<dbReference type="InterPro" id="IPR052988">
    <property type="entry name" value="Oryzine_lactonohydrolase"/>
</dbReference>
<reference evidence="2 3" key="1">
    <citation type="journal article" date="2016" name="Mol. Biol. Evol.">
        <title>Comparative Genomics of Early-Diverging Mushroom-Forming Fungi Provides Insights into the Origins of Lignocellulose Decay Capabilities.</title>
        <authorList>
            <person name="Nagy L.G."/>
            <person name="Riley R."/>
            <person name="Tritt A."/>
            <person name="Adam C."/>
            <person name="Daum C."/>
            <person name="Floudas D."/>
            <person name="Sun H."/>
            <person name="Yadav J.S."/>
            <person name="Pangilinan J."/>
            <person name="Larsson K.H."/>
            <person name="Matsuura K."/>
            <person name="Barry K."/>
            <person name="Labutti K."/>
            <person name="Kuo R."/>
            <person name="Ohm R.A."/>
            <person name="Bhattacharya S.S."/>
            <person name="Shirouzu T."/>
            <person name="Yoshinaga Y."/>
            <person name="Martin F.M."/>
            <person name="Grigoriev I.V."/>
            <person name="Hibbett D.S."/>
        </authorList>
    </citation>
    <scope>NUCLEOTIDE SEQUENCE [LARGE SCALE GENOMIC DNA]</scope>
    <source>
        <strain evidence="2 3">93-53</strain>
    </source>
</reference>
<dbReference type="Gene3D" id="2.120.10.30">
    <property type="entry name" value="TolB, C-terminal domain"/>
    <property type="match status" value="1"/>
</dbReference>
<dbReference type="Proteomes" id="UP000076871">
    <property type="component" value="Unassembled WGS sequence"/>
</dbReference>
<dbReference type="PANTHER" id="PTHR47064:SF2">
    <property type="entry name" value="SMP-30_GLUCONOLACTONASE_LRE-LIKE REGION DOMAIN-CONTAINING PROTEIN-RELATED"/>
    <property type="match status" value="1"/>
</dbReference>
<evidence type="ECO:0000313" key="3">
    <source>
        <dbReference type="Proteomes" id="UP000076871"/>
    </source>
</evidence>
<keyword evidence="3" id="KW-1185">Reference proteome</keyword>
<dbReference type="GO" id="GO:0016787">
    <property type="term" value="F:hydrolase activity"/>
    <property type="evidence" value="ECO:0007669"/>
    <property type="project" value="UniProtKB-KW"/>
</dbReference>
<gene>
    <name evidence="2" type="ORF">LAESUDRAFT_688392</name>
</gene>
<dbReference type="STRING" id="1314785.A0A165B4W5"/>
<dbReference type="InParanoid" id="A0A165B4W5"/>
<dbReference type="RefSeq" id="XP_040757985.1">
    <property type="nucleotide sequence ID" value="XM_040905990.1"/>
</dbReference>
<dbReference type="InterPro" id="IPR013658">
    <property type="entry name" value="SGL"/>
</dbReference>
<dbReference type="PANTHER" id="PTHR47064">
    <property type="entry name" value="PUTATIVE (AFU_ORTHOLOGUE AFUA_1G08990)-RELATED"/>
    <property type="match status" value="1"/>
</dbReference>
<dbReference type="EMBL" id="KV427691">
    <property type="protein sequence ID" value="KZT00245.1"/>
    <property type="molecule type" value="Genomic_DNA"/>
</dbReference>
<accession>A0A165B4W5</accession>
<dbReference type="OrthoDB" id="423498at2759"/>
<evidence type="ECO:0000259" key="1">
    <source>
        <dbReference type="Pfam" id="PF08450"/>
    </source>
</evidence>
<name>A0A165B4W5_9APHY</name>
<dbReference type="Pfam" id="PF08450">
    <property type="entry name" value="SGL"/>
    <property type="match status" value="1"/>
</dbReference>
<proteinExistence type="predicted"/>
<feature type="domain" description="SMP-30/Gluconolactonase/LRE-like region" evidence="1">
    <location>
        <begin position="166"/>
        <end position="392"/>
    </location>
</feature>
<keyword evidence="2" id="KW-0378">Hydrolase</keyword>
<sequence>MLSFRLPEIASITRLFTSLWSSGVYQRPLNTLDLPPQCVLANPLLYNVMGDGATFRQDAFQEHFNPTNNRAPFFQVFHPAFLDVVGPSPSLRVIASIPGSVFAHEAPVWLPETDEVFFSSNCSGPSGLFDCSANNKISKISMKDVRSAIAASDTLAAPINVTVTQLQLPESIQMTWGSTGPYRSSLLFFNSGSGVKPASLAIVNPAPPHNVTILVDNYFGRQFNSLNDGKIHPKSGKIFFTDVTYGFLKGFKPAPLLPNQGYRFDPDTGHIRVVADGLKRPNGLAFSPDGNIAYIGDTAAAAGFLGRNQTDPATIYAFDVDPHSQVFLNRRVFAYIDAGVPDGIQVDSKGNIYSACGDGVHIWDHDGTLIGKFFLGSVSANMIFADKGELVILANDTVYFAQIAAQGVKVAFA</sequence>
<evidence type="ECO:0000313" key="2">
    <source>
        <dbReference type="EMBL" id="KZT00245.1"/>
    </source>
</evidence>
<organism evidence="2 3">
    <name type="scientific">Laetiporus sulphureus 93-53</name>
    <dbReference type="NCBI Taxonomy" id="1314785"/>
    <lineage>
        <taxon>Eukaryota</taxon>
        <taxon>Fungi</taxon>
        <taxon>Dikarya</taxon>
        <taxon>Basidiomycota</taxon>
        <taxon>Agaricomycotina</taxon>
        <taxon>Agaricomycetes</taxon>
        <taxon>Polyporales</taxon>
        <taxon>Laetiporus</taxon>
    </lineage>
</organism>